<reference evidence="2 4" key="1">
    <citation type="submission" date="2023-07" db="EMBL/GenBank/DDBJ databases">
        <authorList>
            <person name="Peeters C."/>
        </authorList>
    </citation>
    <scope>NUCLEOTIDE SEQUENCE</scope>
    <source>
        <strain evidence="1 4">LMG 18095</strain>
        <strain evidence="2">R-77560</strain>
    </source>
</reference>
<keyword evidence="4" id="KW-1185">Reference proteome</keyword>
<evidence type="ECO:0000313" key="4">
    <source>
        <dbReference type="Proteomes" id="UP001189773"/>
    </source>
</evidence>
<dbReference type="Proteomes" id="UP001189756">
    <property type="component" value="Unassembled WGS sequence"/>
</dbReference>
<accession>A0AAD2BM52</accession>
<gene>
    <name evidence="1" type="ORF">LMG18095_00157</name>
    <name evidence="2" type="ORF">R77560_00283</name>
</gene>
<protein>
    <submittedName>
        <fullName evidence="2">Uncharacterized protein</fullName>
    </submittedName>
</protein>
<dbReference type="EMBL" id="CATZAZ010000001">
    <property type="protein sequence ID" value="CAJ0777462.1"/>
    <property type="molecule type" value="Genomic_DNA"/>
</dbReference>
<sequence length="82" mass="8859">MRKAAPLGAEPTLKHHFARRLASRFALRMHVVLIVLGSLRGVWRATSCCAAPVLYRRRASRSSTTGTTASSIRIDASGIVAV</sequence>
<evidence type="ECO:0000313" key="2">
    <source>
        <dbReference type="EMBL" id="CAJ0777462.1"/>
    </source>
</evidence>
<name>A0AAD2BM52_9RALS</name>
<proteinExistence type="predicted"/>
<evidence type="ECO:0000313" key="1">
    <source>
        <dbReference type="EMBL" id="CAJ0776308.1"/>
    </source>
</evidence>
<dbReference type="Proteomes" id="UP001189773">
    <property type="component" value="Unassembled WGS sequence"/>
</dbReference>
<comment type="caution">
    <text evidence="2">The sequence shown here is derived from an EMBL/GenBank/DDBJ whole genome shotgun (WGS) entry which is preliminary data.</text>
</comment>
<dbReference type="EMBL" id="CATZAR010000001">
    <property type="protein sequence ID" value="CAJ0776308.1"/>
    <property type="molecule type" value="Genomic_DNA"/>
</dbReference>
<dbReference type="AlphaFoldDB" id="A0AAD2BM52"/>
<organism evidence="2 3">
    <name type="scientific">Ralstonia thomasii</name>
    <dbReference type="NCBI Taxonomy" id="3058596"/>
    <lineage>
        <taxon>Bacteria</taxon>
        <taxon>Pseudomonadati</taxon>
        <taxon>Pseudomonadota</taxon>
        <taxon>Betaproteobacteria</taxon>
        <taxon>Burkholderiales</taxon>
        <taxon>Burkholderiaceae</taxon>
        <taxon>Ralstonia</taxon>
    </lineage>
</organism>
<evidence type="ECO:0000313" key="3">
    <source>
        <dbReference type="Proteomes" id="UP001189756"/>
    </source>
</evidence>